<dbReference type="InterPro" id="IPR023187">
    <property type="entry name" value="Tscrpt_reg_MarR-type_CS"/>
</dbReference>
<dbReference type="InterPro" id="IPR036390">
    <property type="entry name" value="WH_DNA-bd_sf"/>
</dbReference>
<dbReference type="InterPro" id="IPR000835">
    <property type="entry name" value="HTH_MarR-typ"/>
</dbReference>
<protein>
    <submittedName>
        <fullName evidence="5">MarR family transcriptional regulator</fullName>
    </submittedName>
</protein>
<feature type="domain" description="HTH marR-type" evidence="4">
    <location>
        <begin position="26"/>
        <end position="161"/>
    </location>
</feature>
<keyword evidence="2" id="KW-0238">DNA-binding</keyword>
<comment type="caution">
    <text evidence="5">The sequence shown here is derived from an EMBL/GenBank/DDBJ whole genome shotgun (WGS) entry which is preliminary data.</text>
</comment>
<dbReference type="SUPFAM" id="SSF46785">
    <property type="entry name" value="Winged helix' DNA-binding domain"/>
    <property type="match status" value="1"/>
</dbReference>
<proteinExistence type="predicted"/>
<evidence type="ECO:0000259" key="4">
    <source>
        <dbReference type="PROSITE" id="PS50995"/>
    </source>
</evidence>
<dbReference type="Proteomes" id="UP000788262">
    <property type="component" value="Unassembled WGS sequence"/>
</dbReference>
<dbReference type="EMBL" id="JAFFZS010000045">
    <property type="protein sequence ID" value="MBN0048705.1"/>
    <property type="molecule type" value="Genomic_DNA"/>
</dbReference>
<sequence>MEPVDDHVDGIVDAWVRERPDLDATPVQVFGRISRLSRQVENELAQVFERYGLDRGEFDTLATLRRAGAPYALSPSALMQATMITSGAATKRVARLERAGLVTRSRDRADGRGRRVRLTAKGMALIDQAVAEHLGTEARLLKGLSSTEAQHLASLLRKLGNTLI</sequence>
<name>A0ABS2W0P5_STRAS</name>
<dbReference type="PANTHER" id="PTHR42756">
    <property type="entry name" value="TRANSCRIPTIONAL REGULATOR, MARR"/>
    <property type="match status" value="1"/>
</dbReference>
<organism evidence="5 6">
    <name type="scientific">Streptomyces actuosus</name>
    <dbReference type="NCBI Taxonomy" id="1885"/>
    <lineage>
        <taxon>Bacteria</taxon>
        <taxon>Bacillati</taxon>
        <taxon>Actinomycetota</taxon>
        <taxon>Actinomycetes</taxon>
        <taxon>Kitasatosporales</taxon>
        <taxon>Streptomycetaceae</taxon>
        <taxon>Streptomyces</taxon>
    </lineage>
</organism>
<dbReference type="InterPro" id="IPR036388">
    <property type="entry name" value="WH-like_DNA-bd_sf"/>
</dbReference>
<evidence type="ECO:0000256" key="2">
    <source>
        <dbReference type="ARBA" id="ARBA00023125"/>
    </source>
</evidence>
<evidence type="ECO:0000256" key="1">
    <source>
        <dbReference type="ARBA" id="ARBA00023015"/>
    </source>
</evidence>
<dbReference type="PROSITE" id="PS01117">
    <property type="entry name" value="HTH_MARR_1"/>
    <property type="match status" value="1"/>
</dbReference>
<dbReference type="Gene3D" id="1.10.10.10">
    <property type="entry name" value="Winged helix-like DNA-binding domain superfamily/Winged helix DNA-binding domain"/>
    <property type="match status" value="1"/>
</dbReference>
<dbReference type="PRINTS" id="PR00598">
    <property type="entry name" value="HTHMARR"/>
</dbReference>
<accession>A0ABS2W0P5</accession>
<evidence type="ECO:0000256" key="3">
    <source>
        <dbReference type="ARBA" id="ARBA00023163"/>
    </source>
</evidence>
<gene>
    <name evidence="5" type="ORF">JS756_32375</name>
</gene>
<dbReference type="PANTHER" id="PTHR42756:SF1">
    <property type="entry name" value="TRANSCRIPTIONAL REPRESSOR OF EMRAB OPERON"/>
    <property type="match status" value="1"/>
</dbReference>
<dbReference type="Pfam" id="PF12802">
    <property type="entry name" value="MarR_2"/>
    <property type="match status" value="1"/>
</dbReference>
<evidence type="ECO:0000313" key="6">
    <source>
        <dbReference type="Proteomes" id="UP000788262"/>
    </source>
</evidence>
<dbReference type="PROSITE" id="PS50995">
    <property type="entry name" value="HTH_MARR_2"/>
    <property type="match status" value="1"/>
</dbReference>
<keyword evidence="6" id="KW-1185">Reference proteome</keyword>
<keyword evidence="3" id="KW-0804">Transcription</keyword>
<evidence type="ECO:0000313" key="5">
    <source>
        <dbReference type="EMBL" id="MBN0048705.1"/>
    </source>
</evidence>
<reference evidence="5 6" key="1">
    <citation type="submission" date="2021-02" db="EMBL/GenBank/DDBJ databases">
        <title>Whole genome sequencing of Streptomyces actuosus VRA1.</title>
        <authorList>
            <person name="Sen G."/>
            <person name="Sen A."/>
        </authorList>
    </citation>
    <scope>NUCLEOTIDE SEQUENCE [LARGE SCALE GENOMIC DNA]</scope>
    <source>
        <strain evidence="5 6">VRA1</strain>
    </source>
</reference>
<dbReference type="SMART" id="SM00347">
    <property type="entry name" value="HTH_MARR"/>
    <property type="match status" value="1"/>
</dbReference>
<keyword evidence="1" id="KW-0805">Transcription regulation</keyword>